<proteinExistence type="predicted"/>
<accession>A0ABP9P5Y1</accession>
<evidence type="ECO:0000313" key="3">
    <source>
        <dbReference type="Proteomes" id="UP001499852"/>
    </source>
</evidence>
<dbReference type="Pfam" id="PF21849">
    <property type="entry name" value="DUF6908"/>
    <property type="match status" value="1"/>
</dbReference>
<protein>
    <recommendedName>
        <fullName evidence="1">DUF6908 domain-containing protein</fullName>
    </recommendedName>
</protein>
<comment type="caution">
    <text evidence="2">The sequence shown here is derived from an EMBL/GenBank/DDBJ whole genome shotgun (WGS) entry which is preliminary data.</text>
</comment>
<organism evidence="2 3">
    <name type="scientific">Prosthecobacter algae</name>
    <dbReference type="NCBI Taxonomy" id="1144682"/>
    <lineage>
        <taxon>Bacteria</taxon>
        <taxon>Pseudomonadati</taxon>
        <taxon>Verrucomicrobiota</taxon>
        <taxon>Verrucomicrobiia</taxon>
        <taxon>Verrucomicrobiales</taxon>
        <taxon>Verrucomicrobiaceae</taxon>
        <taxon>Prosthecobacter</taxon>
    </lineage>
</organism>
<dbReference type="RefSeq" id="WP_345736704.1">
    <property type="nucleotide sequence ID" value="NZ_BAABIA010000004.1"/>
</dbReference>
<dbReference type="EMBL" id="BAABIA010000004">
    <property type="protein sequence ID" value="GAA5141197.1"/>
    <property type="molecule type" value="Genomic_DNA"/>
</dbReference>
<dbReference type="InterPro" id="IPR054203">
    <property type="entry name" value="DUF6908"/>
</dbReference>
<gene>
    <name evidence="2" type="ORF">GCM10023213_25010</name>
</gene>
<dbReference type="Proteomes" id="UP001499852">
    <property type="component" value="Unassembled WGS sequence"/>
</dbReference>
<keyword evidence="3" id="KW-1185">Reference proteome</keyword>
<evidence type="ECO:0000313" key="2">
    <source>
        <dbReference type="EMBL" id="GAA5141197.1"/>
    </source>
</evidence>
<name>A0ABP9P5Y1_9BACT</name>
<reference evidence="3" key="1">
    <citation type="journal article" date="2019" name="Int. J. Syst. Evol. Microbiol.">
        <title>The Global Catalogue of Microorganisms (GCM) 10K type strain sequencing project: providing services to taxonomists for standard genome sequencing and annotation.</title>
        <authorList>
            <consortium name="The Broad Institute Genomics Platform"/>
            <consortium name="The Broad Institute Genome Sequencing Center for Infectious Disease"/>
            <person name="Wu L."/>
            <person name="Ma J."/>
        </authorList>
    </citation>
    <scope>NUCLEOTIDE SEQUENCE [LARGE SCALE GENOMIC DNA]</scope>
    <source>
        <strain evidence="3">JCM 18053</strain>
    </source>
</reference>
<feature type="domain" description="DUF6908" evidence="1">
    <location>
        <begin position="2"/>
        <end position="132"/>
    </location>
</feature>
<sequence>MQNIQTMIDQHGGFEAVRTRYLRLENPPFMRLVIEVIGGPYLNGAYELSIAHYSEQNGDAMRDPELTFLVVPSAEGTTWTPLTYENSYLGAYQVVAEVSREGLVKVKQSQWMKELRSFAKQWDLNIKQQGFMEVFERQYGVANGATTEGTVTRQGDGPQGQ</sequence>
<evidence type="ECO:0000259" key="1">
    <source>
        <dbReference type="Pfam" id="PF21849"/>
    </source>
</evidence>